<dbReference type="PANTHER" id="PTHR42663">
    <property type="entry name" value="HYDROLASE C777.06C-RELATED-RELATED"/>
    <property type="match status" value="1"/>
</dbReference>
<evidence type="ECO:0000313" key="3">
    <source>
        <dbReference type="Proteomes" id="UP000652681"/>
    </source>
</evidence>
<dbReference type="Gene3D" id="3.60.15.10">
    <property type="entry name" value="Ribonuclease Z/Hydroxyacylglutathione hydrolase-like"/>
    <property type="match status" value="1"/>
</dbReference>
<accession>A0A8J6PJU5</accession>
<sequence>MIACDCEVCRSENPKDKRLRSSIMLSINGLNYVIDTGPDFRQQMLREQVKELEAVFFTHQHKDHLAGLDDVRAFNFRQQKDMKIYCDVRVDEALHREYEYVFASFRYPGIPRLDIQIIDKNTSITLAGGGTITTIEAMHYKLPVLGFRYKNFTYITDAKTFLPEEIEKVKGTNVLFVNALRREEHISHFNLEEALEFIRIINPERAYLTHISHLMGKYEDVQQELPDNVFLAYDGLTLNLEE</sequence>
<protein>
    <submittedName>
        <fullName evidence="2">MBL fold metallo-hydrolase</fullName>
    </submittedName>
</protein>
<dbReference type="SMART" id="SM00849">
    <property type="entry name" value="Lactamase_B"/>
    <property type="match status" value="1"/>
</dbReference>
<dbReference type="SUPFAM" id="SSF56281">
    <property type="entry name" value="Metallo-hydrolase/oxidoreductase"/>
    <property type="match status" value="1"/>
</dbReference>
<evidence type="ECO:0000259" key="1">
    <source>
        <dbReference type="SMART" id="SM00849"/>
    </source>
</evidence>
<dbReference type="InterPro" id="IPR001279">
    <property type="entry name" value="Metallo-B-lactamas"/>
</dbReference>
<dbReference type="InterPro" id="IPR036866">
    <property type="entry name" value="RibonucZ/Hydroxyglut_hydro"/>
</dbReference>
<dbReference type="AlphaFoldDB" id="A0A8J6PJU5"/>
<dbReference type="PANTHER" id="PTHR42663:SF6">
    <property type="entry name" value="HYDROLASE C777.06C-RELATED"/>
    <property type="match status" value="1"/>
</dbReference>
<dbReference type="EMBL" id="JACVEL010000007">
    <property type="protein sequence ID" value="MBC9813086.1"/>
    <property type="molecule type" value="Genomic_DNA"/>
</dbReference>
<gene>
    <name evidence="2" type="ORF">H9Y05_11460</name>
</gene>
<dbReference type="Pfam" id="PF12706">
    <property type="entry name" value="Lactamase_B_2"/>
    <property type="match status" value="1"/>
</dbReference>
<feature type="domain" description="Metallo-beta-lactamase" evidence="1">
    <location>
        <begin position="19"/>
        <end position="210"/>
    </location>
</feature>
<dbReference type="Proteomes" id="UP000652681">
    <property type="component" value="Unassembled WGS sequence"/>
</dbReference>
<dbReference type="CDD" id="cd16279">
    <property type="entry name" value="metallo-hydrolase-like_MBL-fold"/>
    <property type="match status" value="1"/>
</dbReference>
<keyword evidence="3" id="KW-1185">Reference proteome</keyword>
<name>A0A8J6PJU5_9FLAO</name>
<comment type="caution">
    <text evidence="2">The sequence shown here is derived from an EMBL/GenBank/DDBJ whole genome shotgun (WGS) entry which is preliminary data.</text>
</comment>
<reference evidence="2" key="1">
    <citation type="submission" date="2020-09" db="EMBL/GenBank/DDBJ databases">
        <title>Taishania pollutisoli gen. nov., sp. nov., Isolated from Tetrabromobisphenol A-Contaminated Soil.</title>
        <authorList>
            <person name="Chen Q."/>
        </authorList>
    </citation>
    <scope>NUCLEOTIDE SEQUENCE</scope>
    <source>
        <strain evidence="2">CZZ-1</strain>
    </source>
</reference>
<evidence type="ECO:0000313" key="2">
    <source>
        <dbReference type="EMBL" id="MBC9813086.1"/>
    </source>
</evidence>
<proteinExistence type="predicted"/>
<organism evidence="2 3">
    <name type="scientific">Taishania pollutisoli</name>
    <dbReference type="NCBI Taxonomy" id="2766479"/>
    <lineage>
        <taxon>Bacteria</taxon>
        <taxon>Pseudomonadati</taxon>
        <taxon>Bacteroidota</taxon>
        <taxon>Flavobacteriia</taxon>
        <taxon>Flavobacteriales</taxon>
        <taxon>Crocinitomicaceae</taxon>
        <taxon>Taishania</taxon>
    </lineage>
</organism>